<dbReference type="Proteomes" id="UP000441754">
    <property type="component" value="Unassembled WGS sequence"/>
</dbReference>
<reference evidence="2 3" key="1">
    <citation type="journal article" date="2018" name="Antonie Van Leeuwenhoek">
        <title>Larkinella terrae sp. nov., isolated from soil on Jeju Island, South Korea.</title>
        <authorList>
            <person name="Ten L.N."/>
            <person name="Jeon J."/>
            <person name="Park S.J."/>
            <person name="Park S."/>
            <person name="Lee S.Y."/>
            <person name="Kim M.K."/>
            <person name="Jung H.Y."/>
        </authorList>
    </citation>
    <scope>NUCLEOTIDE SEQUENCE [LARGE SCALE GENOMIC DNA]</scope>
    <source>
        <strain evidence="2 3">KCTC 52001</strain>
    </source>
</reference>
<evidence type="ECO:0000313" key="3">
    <source>
        <dbReference type="Proteomes" id="UP000441754"/>
    </source>
</evidence>
<keyword evidence="3" id="KW-1185">Reference proteome</keyword>
<protein>
    <submittedName>
        <fullName evidence="2">Uncharacterized protein</fullName>
    </submittedName>
</protein>
<comment type="caution">
    <text evidence="2">The sequence shown here is derived from an EMBL/GenBank/DDBJ whole genome shotgun (WGS) entry which is preliminary data.</text>
</comment>
<organism evidence="2 3">
    <name type="scientific">Larkinella terrae</name>
    <dbReference type="NCBI Taxonomy" id="2025311"/>
    <lineage>
        <taxon>Bacteria</taxon>
        <taxon>Pseudomonadati</taxon>
        <taxon>Bacteroidota</taxon>
        <taxon>Cytophagia</taxon>
        <taxon>Cytophagales</taxon>
        <taxon>Spirosomataceae</taxon>
        <taxon>Larkinella</taxon>
    </lineage>
</organism>
<sequence length="63" mass="7417">MASFLQSASITLVMAFKILLLLVFQNKPLVVCRLFCYALSIRLGVLIQLFLYRQGYPFRLYRR</sequence>
<name>A0A7K0EGX7_9BACT</name>
<keyword evidence="1" id="KW-0472">Membrane</keyword>
<dbReference type="EMBL" id="WJXZ01000002">
    <property type="protein sequence ID" value="MRS60708.1"/>
    <property type="molecule type" value="Genomic_DNA"/>
</dbReference>
<dbReference type="AlphaFoldDB" id="A0A7K0EGX7"/>
<feature type="transmembrane region" description="Helical" evidence="1">
    <location>
        <begin position="6"/>
        <end position="24"/>
    </location>
</feature>
<evidence type="ECO:0000313" key="2">
    <source>
        <dbReference type="EMBL" id="MRS60708.1"/>
    </source>
</evidence>
<feature type="transmembrane region" description="Helical" evidence="1">
    <location>
        <begin position="31"/>
        <end position="52"/>
    </location>
</feature>
<accession>A0A7K0EGX7</accession>
<dbReference type="RefSeq" id="WP_154173925.1">
    <property type="nucleotide sequence ID" value="NZ_WJXZ01000002.1"/>
</dbReference>
<evidence type="ECO:0000256" key="1">
    <source>
        <dbReference type="SAM" id="Phobius"/>
    </source>
</evidence>
<gene>
    <name evidence="2" type="ORF">GJJ30_05335</name>
</gene>
<proteinExistence type="predicted"/>
<dbReference type="OrthoDB" id="964907at2"/>
<keyword evidence="1" id="KW-0812">Transmembrane</keyword>
<keyword evidence="1" id="KW-1133">Transmembrane helix</keyword>